<evidence type="ECO:0000313" key="2">
    <source>
        <dbReference type="Proteomes" id="UP000234882"/>
    </source>
</evidence>
<name>A0A2K9MGY6_9RHOB</name>
<dbReference type="EMBL" id="CP025583">
    <property type="protein sequence ID" value="AUM73785.1"/>
    <property type="molecule type" value="Genomic_DNA"/>
</dbReference>
<sequence>MNHDRLAHQDCLALAGLAVVALLAGCGTPEYRAERAHCQAEWMLKMPPVYARETVIRERSEQRPSGRTECRAEGEATICEPVMQTVQVPYTAVETVDLRKAERDPQIASCAARACSLRYGNSSCEP</sequence>
<dbReference type="AlphaFoldDB" id="A0A2K9MGY6"/>
<dbReference type="RefSeq" id="WP_101499137.1">
    <property type="nucleotide sequence ID" value="NZ_CP025583.1"/>
</dbReference>
<dbReference type="Proteomes" id="UP000234882">
    <property type="component" value="Chromosome"/>
</dbReference>
<organism evidence="1 2">
    <name type="scientific">Paracoccus jeotgali</name>
    <dbReference type="NCBI Taxonomy" id="2065379"/>
    <lineage>
        <taxon>Bacteria</taxon>
        <taxon>Pseudomonadati</taxon>
        <taxon>Pseudomonadota</taxon>
        <taxon>Alphaproteobacteria</taxon>
        <taxon>Rhodobacterales</taxon>
        <taxon>Paracoccaceae</taxon>
        <taxon>Paracoccus</taxon>
    </lineage>
</organism>
<protein>
    <recommendedName>
        <fullName evidence="3">Lipoprotein</fullName>
    </recommendedName>
</protein>
<dbReference type="PROSITE" id="PS51257">
    <property type="entry name" value="PROKAR_LIPOPROTEIN"/>
    <property type="match status" value="1"/>
</dbReference>
<reference evidence="2" key="1">
    <citation type="submission" date="2017-12" db="EMBL/GenBank/DDBJ databases">
        <title>Genomic analysis of Paracoccus sp. CBA4604.</title>
        <authorList>
            <person name="Roh S.W."/>
            <person name="Kim J.Y."/>
            <person name="Kim J.S."/>
        </authorList>
    </citation>
    <scope>NUCLEOTIDE SEQUENCE [LARGE SCALE GENOMIC DNA]</scope>
    <source>
        <strain evidence="2">CBA4604</strain>
    </source>
</reference>
<gene>
    <name evidence="1" type="ORF">CYR75_05335</name>
</gene>
<accession>A0A2K9MGY6</accession>
<dbReference type="OrthoDB" id="7865331at2"/>
<keyword evidence="2" id="KW-1185">Reference proteome</keyword>
<dbReference type="KEGG" id="paru:CYR75_05335"/>
<evidence type="ECO:0000313" key="1">
    <source>
        <dbReference type="EMBL" id="AUM73785.1"/>
    </source>
</evidence>
<evidence type="ECO:0008006" key="3">
    <source>
        <dbReference type="Google" id="ProtNLM"/>
    </source>
</evidence>
<proteinExistence type="predicted"/>